<sequence length="191" mass="22479">MLVSILSCLLLFFLQACNGSEQPVSEPEVNDNQQTKPIENEAEVEPTKPAVNDNDRKAIGRDLLTKYSVNYYMFTTPEEFEEGFLNDLFDMSMQEHPIYSALKRFHPDDVKKFSKAEIDKIENESVEPREEGGFIYKATVTDKVFYKEIQKEDQPFYYRKYDYELHINQDAKGEYKIFDISSKDRIYFPDM</sequence>
<dbReference type="RefSeq" id="WP_119846928.1">
    <property type="nucleotide sequence ID" value="NZ_CP032412.1"/>
</dbReference>
<evidence type="ECO:0000256" key="1">
    <source>
        <dbReference type="SAM" id="MobiDB-lite"/>
    </source>
</evidence>
<dbReference type="EMBL" id="CP032412">
    <property type="protein sequence ID" value="AYB42868.1"/>
    <property type="molecule type" value="Genomic_DNA"/>
</dbReference>
<protein>
    <recommendedName>
        <fullName evidence="5">Lipoprotein</fullName>
    </recommendedName>
</protein>
<keyword evidence="4" id="KW-1185">Reference proteome</keyword>
<evidence type="ECO:0000313" key="3">
    <source>
        <dbReference type="EMBL" id="AYB42868.1"/>
    </source>
</evidence>
<name>A0A385TIQ7_PAELA</name>
<organism evidence="3 4">
    <name type="scientific">Paenibacillus lautus</name>
    <name type="common">Bacillus lautus</name>
    <dbReference type="NCBI Taxonomy" id="1401"/>
    <lineage>
        <taxon>Bacteria</taxon>
        <taxon>Bacillati</taxon>
        <taxon>Bacillota</taxon>
        <taxon>Bacilli</taxon>
        <taxon>Bacillales</taxon>
        <taxon>Paenibacillaceae</taxon>
        <taxon>Paenibacillus</taxon>
    </lineage>
</organism>
<dbReference type="Proteomes" id="UP000266552">
    <property type="component" value="Chromosome"/>
</dbReference>
<proteinExistence type="predicted"/>
<reference evidence="3 4" key="1">
    <citation type="submission" date="2018-09" db="EMBL/GenBank/DDBJ databases">
        <title>Genome Sequence of Paenibacillus lautus Strain E7593-69, Azo Dye-Degrading Bacteria, Isolated from Commercial Tattoo Inks.</title>
        <authorList>
            <person name="Nho S.W."/>
            <person name="Kim S.-J."/>
            <person name="Kweon O."/>
            <person name="Cerniglia C.E."/>
        </authorList>
    </citation>
    <scope>NUCLEOTIDE SEQUENCE [LARGE SCALE GENOMIC DNA]</scope>
    <source>
        <strain evidence="3 4">E7593-69</strain>
    </source>
</reference>
<evidence type="ECO:0008006" key="5">
    <source>
        <dbReference type="Google" id="ProtNLM"/>
    </source>
</evidence>
<accession>A0A385TIQ7</accession>
<dbReference type="AlphaFoldDB" id="A0A385TIQ7"/>
<dbReference type="KEGG" id="plw:D5F53_06050"/>
<evidence type="ECO:0000313" key="4">
    <source>
        <dbReference type="Proteomes" id="UP000266552"/>
    </source>
</evidence>
<feature type="chain" id="PRO_5038531940" description="Lipoprotein" evidence="2">
    <location>
        <begin position="19"/>
        <end position="191"/>
    </location>
</feature>
<feature type="signal peptide" evidence="2">
    <location>
        <begin position="1"/>
        <end position="18"/>
    </location>
</feature>
<keyword evidence="2" id="KW-0732">Signal</keyword>
<feature type="region of interest" description="Disordered" evidence="1">
    <location>
        <begin position="21"/>
        <end position="54"/>
    </location>
</feature>
<gene>
    <name evidence="3" type="ORF">D5F53_06050</name>
</gene>
<evidence type="ECO:0000256" key="2">
    <source>
        <dbReference type="SAM" id="SignalP"/>
    </source>
</evidence>